<gene>
    <name evidence="1" type="ORF">phytr_800</name>
</gene>
<dbReference type="Proteomes" id="UP000241762">
    <property type="component" value="Chromosome"/>
</dbReference>
<accession>A0A2P1P6Z3</accession>
<dbReference type="AlphaFoldDB" id="A0A2P1P6Z3"/>
<organism evidence="1 2">
    <name type="scientific">Candidatus Phycorickettsia trachydisci</name>
    <dbReference type="NCBI Taxonomy" id="2115978"/>
    <lineage>
        <taxon>Bacteria</taxon>
        <taxon>Pseudomonadati</taxon>
        <taxon>Pseudomonadota</taxon>
        <taxon>Alphaproteobacteria</taxon>
        <taxon>Rickettsiales</taxon>
        <taxon>Rickettsiaceae</taxon>
        <taxon>Candidatus Phycorickettsia</taxon>
    </lineage>
</organism>
<dbReference type="EMBL" id="CP027845">
    <property type="protein sequence ID" value="AVP87043.1"/>
    <property type="molecule type" value="Genomic_DNA"/>
</dbReference>
<evidence type="ECO:0000313" key="1">
    <source>
        <dbReference type="EMBL" id="AVP87043.1"/>
    </source>
</evidence>
<proteinExistence type="predicted"/>
<dbReference type="RefSeq" id="WP_106873921.1">
    <property type="nucleotide sequence ID" value="NZ_CP027845.1"/>
</dbReference>
<reference evidence="1 2" key="1">
    <citation type="submission" date="2018-03" db="EMBL/GenBank/DDBJ databases">
        <title>A gene transfer event suggests a long-term partnership between eustigmatophyte algae and a novel lineage of endosymbiotic bacteria.</title>
        <authorList>
            <person name="Yurchenko T."/>
            <person name="Sevcikova T."/>
            <person name="Pribyl P."/>
            <person name="El Karkouri K."/>
            <person name="Klimes V."/>
            <person name="Amaral R."/>
            <person name="Zbrankova V."/>
            <person name="Kim E."/>
            <person name="Raoult D."/>
            <person name="Santos L.M.A."/>
            <person name="Elias M."/>
        </authorList>
    </citation>
    <scope>NUCLEOTIDE SEQUENCE [LARGE SCALE GENOMIC DNA]</scope>
    <source>
        <strain evidence="1">CCALA 838</strain>
    </source>
</reference>
<sequence length="205" mass="22615">MNNLVSQAQSSLQSFYVSHKNMFDKNLEAGIASYKLVRGMATVVVSAGTSVTKLSELKNNNLSRNLENVRNAYGENIQNYPGWSLYKGFYGMVFGFSTIKALAKPLLLPEEAYKKGTLALKSLNEIPELFRDFCTKTSEAAYATSDMIYLDMKYVYSEMQKAINEQGNSCANAQINKDIDSCNTDLSSHDLHLDTVGQDSVAAAA</sequence>
<dbReference type="KEGG" id="ptc:phytr_800"/>
<protein>
    <submittedName>
        <fullName evidence="1">Uncharacterized protein</fullName>
    </submittedName>
</protein>
<name>A0A2P1P6Z3_9RICK</name>
<keyword evidence="2" id="KW-1185">Reference proteome</keyword>
<evidence type="ECO:0000313" key="2">
    <source>
        <dbReference type="Proteomes" id="UP000241762"/>
    </source>
</evidence>